<accession>A0A1I0CB98</accession>
<name>A0A1I0CB98_9FIRM</name>
<evidence type="ECO:0000259" key="2">
    <source>
        <dbReference type="Pfam" id="PF03703"/>
    </source>
</evidence>
<dbReference type="STRING" id="460384.SAMN05216313_102390"/>
<keyword evidence="4" id="KW-1185">Reference proteome</keyword>
<sequence length="136" mass="15859">MKRENMIWSERKRNALGLPWTFTVYGLAEDRLFVKSGVLTVHEDEVRLYRILDLTLSRSLWQRMLGLGTIHVVSSDKTLKNFDITNIRRSADVMEQISELVEKERDRKRVASREFMGGGYDDDGQDDDGYDDDLNQ</sequence>
<dbReference type="Pfam" id="PF03703">
    <property type="entry name" value="bPH_2"/>
    <property type="match status" value="1"/>
</dbReference>
<dbReference type="InterPro" id="IPR005182">
    <property type="entry name" value="YdbS-like_PH"/>
</dbReference>
<evidence type="ECO:0000256" key="1">
    <source>
        <dbReference type="SAM" id="MobiDB-lite"/>
    </source>
</evidence>
<proteinExistence type="predicted"/>
<evidence type="ECO:0000313" key="4">
    <source>
        <dbReference type="Proteomes" id="UP000198508"/>
    </source>
</evidence>
<dbReference type="GeneID" id="93278525"/>
<feature type="compositionally biased region" description="Acidic residues" evidence="1">
    <location>
        <begin position="120"/>
        <end position="136"/>
    </location>
</feature>
<dbReference type="Proteomes" id="UP000198508">
    <property type="component" value="Unassembled WGS sequence"/>
</dbReference>
<gene>
    <name evidence="3" type="ORF">SAMN05216313_102390</name>
</gene>
<dbReference type="AlphaFoldDB" id="A0A1I0CB98"/>
<reference evidence="4" key="1">
    <citation type="submission" date="2016-10" db="EMBL/GenBank/DDBJ databases">
        <authorList>
            <person name="Varghese N."/>
            <person name="Submissions S."/>
        </authorList>
    </citation>
    <scope>NUCLEOTIDE SEQUENCE [LARGE SCALE GENOMIC DNA]</scope>
    <source>
        <strain evidence="4">NLAE-zl-G277</strain>
    </source>
</reference>
<dbReference type="EMBL" id="FOIM01000002">
    <property type="protein sequence ID" value="SET16556.1"/>
    <property type="molecule type" value="Genomic_DNA"/>
</dbReference>
<feature type="region of interest" description="Disordered" evidence="1">
    <location>
        <begin position="107"/>
        <end position="136"/>
    </location>
</feature>
<dbReference type="RefSeq" id="WP_092360965.1">
    <property type="nucleotide sequence ID" value="NZ_CABJCG010000001.1"/>
</dbReference>
<organism evidence="3 4">
    <name type="scientific">Enterocloster lavalensis</name>
    <dbReference type="NCBI Taxonomy" id="460384"/>
    <lineage>
        <taxon>Bacteria</taxon>
        <taxon>Bacillati</taxon>
        <taxon>Bacillota</taxon>
        <taxon>Clostridia</taxon>
        <taxon>Lachnospirales</taxon>
        <taxon>Lachnospiraceae</taxon>
        <taxon>Enterocloster</taxon>
    </lineage>
</organism>
<protein>
    <submittedName>
        <fullName evidence="3">PH domain-containing protein</fullName>
    </submittedName>
</protein>
<feature type="domain" description="YdbS-like PH" evidence="2">
    <location>
        <begin position="20"/>
        <end position="79"/>
    </location>
</feature>
<evidence type="ECO:0000313" key="3">
    <source>
        <dbReference type="EMBL" id="SET16556.1"/>
    </source>
</evidence>